<reference evidence="2" key="1">
    <citation type="journal article" date="2022" name="Mol. Ecol. Resour.">
        <title>The genomes of chicory, endive, great burdock and yacon provide insights into Asteraceae palaeo-polyploidization history and plant inulin production.</title>
        <authorList>
            <person name="Fan W."/>
            <person name="Wang S."/>
            <person name="Wang H."/>
            <person name="Wang A."/>
            <person name="Jiang F."/>
            <person name="Liu H."/>
            <person name="Zhao H."/>
            <person name="Xu D."/>
            <person name="Zhang Y."/>
        </authorList>
    </citation>
    <scope>NUCLEOTIDE SEQUENCE [LARGE SCALE GENOMIC DNA]</scope>
    <source>
        <strain evidence="2">cv. Punajuju</strain>
    </source>
</reference>
<evidence type="ECO:0000313" key="2">
    <source>
        <dbReference type="Proteomes" id="UP001055811"/>
    </source>
</evidence>
<organism evidence="1 2">
    <name type="scientific">Cichorium intybus</name>
    <name type="common">Chicory</name>
    <dbReference type="NCBI Taxonomy" id="13427"/>
    <lineage>
        <taxon>Eukaryota</taxon>
        <taxon>Viridiplantae</taxon>
        <taxon>Streptophyta</taxon>
        <taxon>Embryophyta</taxon>
        <taxon>Tracheophyta</taxon>
        <taxon>Spermatophyta</taxon>
        <taxon>Magnoliopsida</taxon>
        <taxon>eudicotyledons</taxon>
        <taxon>Gunneridae</taxon>
        <taxon>Pentapetalae</taxon>
        <taxon>asterids</taxon>
        <taxon>campanulids</taxon>
        <taxon>Asterales</taxon>
        <taxon>Asteraceae</taxon>
        <taxon>Cichorioideae</taxon>
        <taxon>Cichorieae</taxon>
        <taxon>Cichoriinae</taxon>
        <taxon>Cichorium</taxon>
    </lineage>
</organism>
<sequence length="150" mass="17277">MDRQNPIILCSSSLRHYLIDFYREKEGEKRGNILKDKPGMALARPTEVDGYMEDKRFRRLTFDMMLAWEVPDGASQPSINIDYDAVFLTASIAGGQFQHFTYEKYPIGLERDIRKLRSHLESSLLSAQRSRSGERILEVDTQPALQHLGN</sequence>
<reference evidence="1 2" key="2">
    <citation type="journal article" date="2022" name="Mol. Ecol. Resour.">
        <title>The genomes of chicory, endive, great burdock and yacon provide insights into Asteraceae paleo-polyploidization history and plant inulin production.</title>
        <authorList>
            <person name="Fan W."/>
            <person name="Wang S."/>
            <person name="Wang H."/>
            <person name="Wang A."/>
            <person name="Jiang F."/>
            <person name="Liu H."/>
            <person name="Zhao H."/>
            <person name="Xu D."/>
            <person name="Zhang Y."/>
        </authorList>
    </citation>
    <scope>NUCLEOTIDE SEQUENCE [LARGE SCALE GENOMIC DNA]</scope>
    <source>
        <strain evidence="2">cv. Punajuju</strain>
        <tissue evidence="1">Leaves</tissue>
    </source>
</reference>
<accession>A0ACB9GE25</accession>
<dbReference type="EMBL" id="CM042010">
    <property type="protein sequence ID" value="KAI3781684.1"/>
    <property type="molecule type" value="Genomic_DNA"/>
</dbReference>
<keyword evidence="2" id="KW-1185">Reference proteome</keyword>
<comment type="caution">
    <text evidence="1">The sequence shown here is derived from an EMBL/GenBank/DDBJ whole genome shotgun (WGS) entry which is preliminary data.</text>
</comment>
<gene>
    <name evidence="1" type="ORF">L2E82_11705</name>
</gene>
<protein>
    <submittedName>
        <fullName evidence="1">Uncharacterized protein</fullName>
    </submittedName>
</protein>
<dbReference type="Proteomes" id="UP001055811">
    <property type="component" value="Linkage Group LG02"/>
</dbReference>
<proteinExistence type="predicted"/>
<evidence type="ECO:0000313" key="1">
    <source>
        <dbReference type="EMBL" id="KAI3781684.1"/>
    </source>
</evidence>
<name>A0ACB9GE25_CICIN</name>